<dbReference type="EMBL" id="MN740677">
    <property type="protein sequence ID" value="QHS80328.1"/>
    <property type="molecule type" value="Genomic_DNA"/>
</dbReference>
<evidence type="ECO:0000313" key="1">
    <source>
        <dbReference type="EMBL" id="QHS80328.1"/>
    </source>
</evidence>
<organism evidence="1">
    <name type="scientific">viral metagenome</name>
    <dbReference type="NCBI Taxonomy" id="1070528"/>
    <lineage>
        <taxon>unclassified sequences</taxon>
        <taxon>metagenomes</taxon>
        <taxon>organismal metagenomes</taxon>
    </lineage>
</organism>
<proteinExistence type="predicted"/>
<name>A0A6C0AKL3_9ZZZZ</name>
<reference evidence="1" key="1">
    <citation type="journal article" date="2020" name="Nature">
        <title>Giant virus diversity and host interactions through global metagenomics.</title>
        <authorList>
            <person name="Schulz F."/>
            <person name="Roux S."/>
            <person name="Paez-Espino D."/>
            <person name="Jungbluth S."/>
            <person name="Walsh D.A."/>
            <person name="Denef V.J."/>
            <person name="McMahon K.D."/>
            <person name="Konstantinidis K.T."/>
            <person name="Eloe-Fadrosh E.A."/>
            <person name="Kyrpides N.C."/>
            <person name="Woyke T."/>
        </authorList>
    </citation>
    <scope>NUCLEOTIDE SEQUENCE</scope>
    <source>
        <strain evidence="1">GVMAG-S-1039698-54</strain>
    </source>
</reference>
<protein>
    <submittedName>
        <fullName evidence="1">Uncharacterized protein</fullName>
    </submittedName>
</protein>
<sequence length="54" mass="6564">MFVRNYMGKIVELDISKYYSDKEFYGALWKIKYNITLDDDKYVLVDEIIDFINN</sequence>
<accession>A0A6C0AKL3</accession>
<dbReference type="AlphaFoldDB" id="A0A6C0AKL3"/>